<dbReference type="AlphaFoldDB" id="H3GQ02"/>
<organism evidence="3 4">
    <name type="scientific">Phytophthora ramorum</name>
    <name type="common">Sudden oak death agent</name>
    <dbReference type="NCBI Taxonomy" id="164328"/>
    <lineage>
        <taxon>Eukaryota</taxon>
        <taxon>Sar</taxon>
        <taxon>Stramenopiles</taxon>
        <taxon>Oomycota</taxon>
        <taxon>Peronosporomycetes</taxon>
        <taxon>Peronosporales</taxon>
        <taxon>Peronosporaceae</taxon>
        <taxon>Phytophthora</taxon>
    </lineage>
</organism>
<name>H3GQ02_PHYRM</name>
<feature type="region of interest" description="Disordered" evidence="1">
    <location>
        <begin position="210"/>
        <end position="233"/>
    </location>
</feature>
<dbReference type="GO" id="GO:0035091">
    <property type="term" value="F:phosphatidylinositol binding"/>
    <property type="evidence" value="ECO:0007669"/>
    <property type="project" value="InterPro"/>
</dbReference>
<dbReference type="VEuPathDB" id="FungiDB:KRP22_35"/>
<dbReference type="Gene3D" id="3.30.1520.10">
    <property type="entry name" value="Phox-like domain"/>
    <property type="match status" value="2"/>
</dbReference>
<dbReference type="EnsemblProtists" id="Phyra78823">
    <property type="protein sequence ID" value="Phyra78823"/>
    <property type="gene ID" value="Phyra78823"/>
</dbReference>
<proteinExistence type="predicted"/>
<reference evidence="3" key="2">
    <citation type="submission" date="2015-06" db="UniProtKB">
        <authorList>
            <consortium name="EnsemblProtists"/>
        </authorList>
    </citation>
    <scope>IDENTIFICATION</scope>
    <source>
        <strain evidence="3">Pr102</strain>
    </source>
</reference>
<accession>H3GQ02</accession>
<sequence length="834" mass="94019">MGPPSAVDDVDGELGRRLSQLSDSAKFAVTLNQLQRVAIRGLFDSPEHDGATLYVVEVYLQKAQQGLPKSNAKRQLLREQERERPECHVVHRYSDFRALRHEIYDVVDVTDDQMHPVWCSYCCRVLWLMTYGSFPSRLPNRGVVARISGWSGLLARHRMHKLENFINELLTAAKDQSYRHGNPQCKRFIEVSQLLQAFLLEPQAQTSCSGSSLATSQAMSGSSSEQEDERRSLDAALGRHLSQMSSSAKFAVTLNQISHVAIRAAYSCEEHERIVTVYVLDVFVQDVQKGLPKTPTQHNFKLTWRPKRDKPSERAEYQVEHRYSAFRLLRQRIVDVVNAPSESDQHPQWCAYCSRVLWLVTVGDFPSRYPNQGPVATYTGWRQLLVHSRKRGLERFVNELVAAAKDVSYRYSAVQCARYVTVSGLLNDFLGDPHVRTATQVPPGDDSTGKPKAALKHVAGLGWKRGQSPDAAFLRCRAGEVEARSERQPRHPTGLPSPTPPAKNAKVTPDKLPCASSKIRAKGRTIVIVPVSFPTCDKASSIMWRTQGRLTGPIYKSSYAYRACIQSIGQSYRPSRCGSFKHASARTIFDTHPPTIKLAVDSTSYTVVMMSLRISSKRDTVVNTELRLSISPSRRLSQLSTTAKSAMSLNEIYRVEISSTYETDSATIYVVDVFLRTTQKGLPTVETLDQRRRRLRLENQSQTPDYQVEHRYSDFRAMVKSISDVVNDHDHFRFCAYCSRVGTTESAAGFPSRVPNRGPLAAGWRQLLARIRKHRLERFMNQMLKASKDMSYRSGSSKCRKFLVVSQLMYSFLAQCEGPRASVTERESPAVGTV</sequence>
<feature type="domain" description="PX" evidence="2">
    <location>
        <begin position="256"/>
        <end position="437"/>
    </location>
</feature>
<feature type="compositionally biased region" description="Polar residues" evidence="1">
    <location>
        <begin position="210"/>
        <end position="224"/>
    </location>
</feature>
<feature type="domain" description="PX" evidence="2">
    <location>
        <begin position="32"/>
        <end position="206"/>
    </location>
</feature>
<evidence type="ECO:0000313" key="3">
    <source>
        <dbReference type="EnsemblProtists" id="Phyra78823"/>
    </source>
</evidence>
<dbReference type="InterPro" id="IPR001683">
    <property type="entry name" value="PX_dom"/>
</dbReference>
<keyword evidence="4" id="KW-1185">Reference proteome</keyword>
<feature type="region of interest" description="Disordered" evidence="1">
    <location>
        <begin position="481"/>
        <end position="510"/>
    </location>
</feature>
<dbReference type="VEuPathDB" id="FungiDB:KRP23_7984"/>
<evidence type="ECO:0000313" key="4">
    <source>
        <dbReference type="Proteomes" id="UP000005238"/>
    </source>
</evidence>
<dbReference type="VEuPathDB" id="FungiDB:KRP23_7985"/>
<dbReference type="PROSITE" id="PS50195">
    <property type="entry name" value="PX"/>
    <property type="match status" value="3"/>
</dbReference>
<dbReference type="InterPro" id="IPR036871">
    <property type="entry name" value="PX_dom_sf"/>
</dbReference>
<dbReference type="eggNOG" id="ENOG502SRR5">
    <property type="taxonomic scope" value="Eukaryota"/>
</dbReference>
<dbReference type="EMBL" id="DS566032">
    <property type="status" value="NOT_ANNOTATED_CDS"/>
    <property type="molecule type" value="Genomic_DNA"/>
</dbReference>
<reference evidence="4" key="1">
    <citation type="journal article" date="2006" name="Science">
        <title>Phytophthora genome sequences uncover evolutionary origins and mechanisms of pathogenesis.</title>
        <authorList>
            <person name="Tyler B.M."/>
            <person name="Tripathy S."/>
            <person name="Zhang X."/>
            <person name="Dehal P."/>
            <person name="Jiang R.H."/>
            <person name="Aerts A."/>
            <person name="Arredondo F.D."/>
            <person name="Baxter L."/>
            <person name="Bensasson D."/>
            <person name="Beynon J.L."/>
            <person name="Chapman J."/>
            <person name="Damasceno C.M."/>
            <person name="Dorrance A.E."/>
            <person name="Dou D."/>
            <person name="Dickerman A.W."/>
            <person name="Dubchak I.L."/>
            <person name="Garbelotto M."/>
            <person name="Gijzen M."/>
            <person name="Gordon S.G."/>
            <person name="Govers F."/>
            <person name="Grunwald N.J."/>
            <person name="Huang W."/>
            <person name="Ivors K.L."/>
            <person name="Jones R.W."/>
            <person name="Kamoun S."/>
            <person name="Krampis K."/>
            <person name="Lamour K.H."/>
            <person name="Lee M.K."/>
            <person name="McDonald W.H."/>
            <person name="Medina M."/>
            <person name="Meijer H.J."/>
            <person name="Nordberg E.K."/>
            <person name="Maclean D.J."/>
            <person name="Ospina-Giraldo M.D."/>
            <person name="Morris P.F."/>
            <person name="Phuntumart V."/>
            <person name="Putnam N.H."/>
            <person name="Rash S."/>
            <person name="Rose J.K."/>
            <person name="Sakihama Y."/>
            <person name="Salamov A.A."/>
            <person name="Savidor A."/>
            <person name="Scheuring C.F."/>
            <person name="Smith B.M."/>
            <person name="Sobral B.W."/>
            <person name="Terry A."/>
            <person name="Torto-Alalibo T.A."/>
            <person name="Win J."/>
            <person name="Xu Z."/>
            <person name="Zhang H."/>
            <person name="Grigoriev I.V."/>
            <person name="Rokhsar D.S."/>
            <person name="Boore J.L."/>
        </authorList>
    </citation>
    <scope>NUCLEOTIDE SEQUENCE [LARGE SCALE GENOMIC DNA]</scope>
    <source>
        <strain evidence="4">Pr102</strain>
    </source>
</reference>
<evidence type="ECO:0000259" key="2">
    <source>
        <dbReference type="PROSITE" id="PS50195"/>
    </source>
</evidence>
<evidence type="ECO:0000256" key="1">
    <source>
        <dbReference type="SAM" id="MobiDB-lite"/>
    </source>
</evidence>
<dbReference type="InParanoid" id="H3GQ02"/>
<protein>
    <recommendedName>
        <fullName evidence="2">PX domain-containing protein</fullName>
    </recommendedName>
</protein>
<dbReference type="VEuPathDB" id="FungiDB:KRP23_7986"/>
<dbReference type="SUPFAM" id="SSF64268">
    <property type="entry name" value="PX domain"/>
    <property type="match status" value="2"/>
</dbReference>
<dbReference type="VEuPathDB" id="FungiDB:KRP22_36"/>
<dbReference type="Proteomes" id="UP000005238">
    <property type="component" value="Unassembled WGS sequence"/>
</dbReference>
<dbReference type="HOGENOM" id="CLU_340538_0_0_1"/>
<feature type="domain" description="PX" evidence="2">
    <location>
        <begin position="647"/>
        <end position="820"/>
    </location>
</feature>